<dbReference type="SUPFAM" id="SSF47413">
    <property type="entry name" value="lambda repressor-like DNA-binding domains"/>
    <property type="match status" value="1"/>
</dbReference>
<dbReference type="RefSeq" id="WP_227432309.1">
    <property type="nucleotide sequence ID" value="NZ_PDJN01000003.1"/>
</dbReference>
<reference evidence="2 3" key="2">
    <citation type="submission" date="2017-10" db="EMBL/GenBank/DDBJ databases">
        <title>Bacterial endophytes that colonize and modify switchgrass growth.</title>
        <authorList>
            <person name="Debolt S."/>
        </authorList>
    </citation>
    <scope>NUCLEOTIDE SEQUENCE [LARGE SCALE GENOMIC DNA]</scope>
    <source>
        <strain evidence="2 3">A2-S9</strain>
    </source>
</reference>
<dbReference type="InterPro" id="IPR010982">
    <property type="entry name" value="Lambda_DNA-bd_dom_sf"/>
</dbReference>
<dbReference type="Gene3D" id="1.10.260.40">
    <property type="entry name" value="lambda repressor-like DNA-binding domains"/>
    <property type="match status" value="1"/>
</dbReference>
<sequence length="128" mass="13803">MGKKFNSSSDVALVGAQIRKARLDRGLTLLDLGRLVKVHHSQISRYERGQMSSVGKNLHKICIFLQIKDDPHEYSTGTTSLGRKVDELLRVAPGCEPAVTKLVEALEELIAAALPSSTSASSSVSSID</sequence>
<evidence type="ECO:0000313" key="2">
    <source>
        <dbReference type="EMBL" id="PFG60739.1"/>
    </source>
</evidence>
<dbReference type="Pfam" id="PF01381">
    <property type="entry name" value="HTH_3"/>
    <property type="match status" value="1"/>
</dbReference>
<name>A0A7Z1GNW5_9PSED</name>
<dbReference type="CDD" id="cd00093">
    <property type="entry name" value="HTH_XRE"/>
    <property type="match status" value="1"/>
</dbReference>
<dbReference type="InterPro" id="IPR001387">
    <property type="entry name" value="Cro/C1-type_HTH"/>
</dbReference>
<feature type="domain" description="HTH cro/C1-type" evidence="1">
    <location>
        <begin position="18"/>
        <end position="74"/>
    </location>
</feature>
<proteinExistence type="predicted"/>
<dbReference type="Proteomes" id="UP000221580">
    <property type="component" value="Unassembled WGS sequence"/>
</dbReference>
<dbReference type="SMART" id="SM00530">
    <property type="entry name" value="HTH_XRE"/>
    <property type="match status" value="1"/>
</dbReference>
<gene>
    <name evidence="2" type="ORF">DM05_5459</name>
</gene>
<dbReference type="PROSITE" id="PS50943">
    <property type="entry name" value="HTH_CROC1"/>
    <property type="match status" value="1"/>
</dbReference>
<reference evidence="2 3" key="1">
    <citation type="submission" date="2017-09" db="EMBL/GenBank/DDBJ databases">
        <authorList>
            <person name="DeBolt S."/>
            <person name="Huntemann M."/>
            <person name="Clum A."/>
            <person name="Pillay M."/>
            <person name="Palaniappan K."/>
            <person name="Varghese N."/>
            <person name="Mikhailova N."/>
            <person name="Stamatis D."/>
            <person name="Reddy T."/>
            <person name="Daum C."/>
            <person name="Shapiro N."/>
            <person name="Ivanova N."/>
            <person name="Kyrpides N."/>
            <person name="Woyke T."/>
        </authorList>
    </citation>
    <scope>NUCLEOTIDE SEQUENCE [LARGE SCALE GENOMIC DNA]</scope>
    <source>
        <strain evidence="2 3">A2-S9</strain>
    </source>
</reference>
<evidence type="ECO:0000259" key="1">
    <source>
        <dbReference type="PROSITE" id="PS50943"/>
    </source>
</evidence>
<dbReference type="EMBL" id="PDJN01000003">
    <property type="protein sequence ID" value="PFG60739.1"/>
    <property type="molecule type" value="Genomic_DNA"/>
</dbReference>
<dbReference type="GO" id="GO:0003677">
    <property type="term" value="F:DNA binding"/>
    <property type="evidence" value="ECO:0007669"/>
    <property type="project" value="InterPro"/>
</dbReference>
<protein>
    <submittedName>
        <fullName evidence="2">Helix-turn-helix protein</fullName>
    </submittedName>
</protein>
<organism evidence="2 3">
    <name type="scientific">Pseudomonas poae</name>
    <dbReference type="NCBI Taxonomy" id="200451"/>
    <lineage>
        <taxon>Bacteria</taxon>
        <taxon>Pseudomonadati</taxon>
        <taxon>Pseudomonadota</taxon>
        <taxon>Gammaproteobacteria</taxon>
        <taxon>Pseudomonadales</taxon>
        <taxon>Pseudomonadaceae</taxon>
        <taxon>Pseudomonas</taxon>
    </lineage>
</organism>
<evidence type="ECO:0000313" key="3">
    <source>
        <dbReference type="Proteomes" id="UP000221580"/>
    </source>
</evidence>
<comment type="caution">
    <text evidence="2">The sequence shown here is derived from an EMBL/GenBank/DDBJ whole genome shotgun (WGS) entry which is preliminary data.</text>
</comment>
<dbReference type="AlphaFoldDB" id="A0A7Z1GNW5"/>
<accession>A0A7Z1GNW5</accession>